<evidence type="ECO:0000313" key="1">
    <source>
        <dbReference type="EMBL" id="GAA4698084.1"/>
    </source>
</evidence>
<gene>
    <name evidence="1" type="ORF">GCM10023226_40730</name>
</gene>
<proteinExistence type="predicted"/>
<reference evidence="2" key="1">
    <citation type="journal article" date="2019" name="Int. J. Syst. Evol. Microbiol.">
        <title>The Global Catalogue of Microorganisms (GCM) 10K type strain sequencing project: providing services to taxonomists for standard genome sequencing and annotation.</title>
        <authorList>
            <consortium name="The Broad Institute Genomics Platform"/>
            <consortium name="The Broad Institute Genome Sequencing Center for Infectious Disease"/>
            <person name="Wu L."/>
            <person name="Ma J."/>
        </authorList>
    </citation>
    <scope>NUCLEOTIDE SEQUENCE [LARGE SCALE GENOMIC DNA]</scope>
    <source>
        <strain evidence="2">JCM 18127</strain>
    </source>
</reference>
<name>A0ABP8WZW5_9ACTN</name>
<dbReference type="RefSeq" id="WP_345271740.1">
    <property type="nucleotide sequence ID" value="NZ_BAABIM010000005.1"/>
</dbReference>
<evidence type="ECO:0000313" key="2">
    <source>
        <dbReference type="Proteomes" id="UP001500621"/>
    </source>
</evidence>
<organism evidence="1 2">
    <name type="scientific">Nocardioides nanhaiensis</name>
    <dbReference type="NCBI Taxonomy" id="1476871"/>
    <lineage>
        <taxon>Bacteria</taxon>
        <taxon>Bacillati</taxon>
        <taxon>Actinomycetota</taxon>
        <taxon>Actinomycetes</taxon>
        <taxon>Propionibacteriales</taxon>
        <taxon>Nocardioidaceae</taxon>
        <taxon>Nocardioides</taxon>
    </lineage>
</organism>
<dbReference type="Pfam" id="PF22014">
    <property type="entry name" value="DUF6932"/>
    <property type="match status" value="1"/>
</dbReference>
<dbReference type="EMBL" id="BAABIM010000005">
    <property type="protein sequence ID" value="GAA4698084.1"/>
    <property type="molecule type" value="Genomic_DNA"/>
</dbReference>
<sequence>MDLSALMLNGNLLPGRWPATPQDIETYFVNGLSDRRQRIWADWLELTQALREATLDQVATAWLGGSFFTDTDEPGDIDCVYIVDWVVLLAARAHADAAQFLEVVATSQACDAFDLLVDSYILEWHPFAGVQPPQAAKDYLERRGYWDDLWSRRRSTDQREDSLPVHGYLEVTLDGFL</sequence>
<protein>
    <recommendedName>
        <fullName evidence="3">Polymerase nucleotidyl transferase domain-containing protein</fullName>
    </recommendedName>
</protein>
<evidence type="ECO:0008006" key="3">
    <source>
        <dbReference type="Google" id="ProtNLM"/>
    </source>
</evidence>
<accession>A0ABP8WZW5</accession>
<keyword evidence="2" id="KW-1185">Reference proteome</keyword>
<dbReference type="Proteomes" id="UP001500621">
    <property type="component" value="Unassembled WGS sequence"/>
</dbReference>
<dbReference type="InterPro" id="IPR053860">
    <property type="entry name" value="DUF6932"/>
</dbReference>
<comment type="caution">
    <text evidence="1">The sequence shown here is derived from an EMBL/GenBank/DDBJ whole genome shotgun (WGS) entry which is preliminary data.</text>
</comment>